<keyword evidence="1" id="KW-0378">Hydrolase</keyword>
<evidence type="ECO:0000256" key="3">
    <source>
        <dbReference type="SAM" id="SignalP"/>
    </source>
</evidence>
<evidence type="ECO:0000313" key="4">
    <source>
        <dbReference type="EMBL" id="TLU71299.1"/>
    </source>
</evidence>
<evidence type="ECO:0000313" key="5">
    <source>
        <dbReference type="Proteomes" id="UP000305654"/>
    </source>
</evidence>
<dbReference type="PANTHER" id="PTHR31956">
    <property type="entry name" value="NON-SPECIFIC PHOSPHOLIPASE C4-RELATED"/>
    <property type="match status" value="1"/>
</dbReference>
<protein>
    <submittedName>
        <fullName evidence="4">Phosphoesterase</fullName>
    </submittedName>
</protein>
<comment type="caution">
    <text evidence="4">The sequence shown here is derived from an EMBL/GenBank/DDBJ whole genome shotgun (WGS) entry which is preliminary data.</text>
</comment>
<keyword evidence="5" id="KW-1185">Reference proteome</keyword>
<dbReference type="InterPro" id="IPR017850">
    <property type="entry name" value="Alkaline_phosphatase_core_sf"/>
</dbReference>
<dbReference type="Gene3D" id="3.40.720.10">
    <property type="entry name" value="Alkaline Phosphatase, subunit A"/>
    <property type="match status" value="2"/>
</dbReference>
<gene>
    <name evidence="4" type="ORF">FE263_17540</name>
</gene>
<feature type="chain" id="PRO_5024289337" evidence="3">
    <location>
        <begin position="28"/>
        <end position="692"/>
    </location>
</feature>
<organism evidence="4 5">
    <name type="scientific">Lichenicoccus roseus</name>
    <dbReference type="NCBI Taxonomy" id="2683649"/>
    <lineage>
        <taxon>Bacteria</taxon>
        <taxon>Pseudomonadati</taxon>
        <taxon>Pseudomonadota</taxon>
        <taxon>Alphaproteobacteria</taxon>
        <taxon>Acetobacterales</taxon>
        <taxon>Acetobacteraceae</taxon>
        <taxon>Lichenicoccus</taxon>
    </lineage>
</organism>
<reference evidence="4 5" key="1">
    <citation type="submission" date="2019-05" db="EMBL/GenBank/DDBJ databases">
        <authorList>
            <person name="Pankratov T."/>
            <person name="Grouzdev D."/>
        </authorList>
    </citation>
    <scope>NUCLEOTIDE SEQUENCE [LARGE SCALE GENOMIC DNA]</scope>
    <source>
        <strain evidence="4 5">KEBCLARHB70R</strain>
    </source>
</reference>
<keyword evidence="3" id="KW-0732">Signal</keyword>
<dbReference type="OrthoDB" id="9770871at2"/>
<dbReference type="AlphaFoldDB" id="A0A5R9J2V3"/>
<feature type="signal peptide" evidence="3">
    <location>
        <begin position="1"/>
        <end position="27"/>
    </location>
</feature>
<evidence type="ECO:0000256" key="2">
    <source>
        <dbReference type="SAM" id="MobiDB-lite"/>
    </source>
</evidence>
<dbReference type="EMBL" id="VCDI01000007">
    <property type="protein sequence ID" value="TLU71299.1"/>
    <property type="molecule type" value="Genomic_DNA"/>
</dbReference>
<name>A0A5R9J2V3_9PROT</name>
<accession>A0A5R9J2V3</accession>
<dbReference type="PANTHER" id="PTHR31956:SF1">
    <property type="entry name" value="NON-SPECIFIC PHOSPHOLIPASE C1"/>
    <property type="match status" value="1"/>
</dbReference>
<dbReference type="GO" id="GO:0042578">
    <property type="term" value="F:phosphoric ester hydrolase activity"/>
    <property type="evidence" value="ECO:0007669"/>
    <property type="project" value="UniProtKB-ARBA"/>
</dbReference>
<sequence>MSPRVRLTCTSMITAVSLVMQPLAACAAGVQAQFASQTSNDASMVVIGPASSGAVMARAHSPAGEPVLSHAQKLALLRKNVKYVFVLFQENRSFDFHLGTFPGANGLFSQPAAQTPGFTQPIVNTDGSVGTISPFLIPATVKDVNGKTVPIYPQDTASVDHSHTGINNSLDFLNGVAKNDRYALDEEGLTTKGGQIVSMSTGVAATSNPTLAAKQTAELAVSHIDCNTVPFLWQFADRFTLFDAMHQTIIGPSSPNAISMIAGQSGVTQWALHPSTGSNNTNPVVAATGGEPVIGDNGPYAGSNYDTSAVKPPYGPNDESPATPDLNQTYASLPLSFLGKQIEKTIQTDQNPALDLIDVQDDIRTIASQQVAPTNWGWYQEGYDTEPTDTNGVDSHATYITHHNAPQYFGYVGDNPAVASNLHGLGDFYTAVSKQTLPSAGGVFYVRGGYGNNDNLKPVDPNPAVQSAFPGSDDHPGYSDTQIAETLLADEVNAIAASPYWKNSAIIITYDETDGLYDHTQPLVRQLDPEGNPLSGGPRIPLMIISPFSRVHAISHEYAEHSSVIKFINELFRLTPLANLPDEVKGVALGKQEFGQSDLGPADGASSPVGNLFSAFDNSRLTGQIAPLPAEYAEIPVSIAHTLPHYGGNGCTALNIIPTDYATGKLIDPAPSDFNPRPSVTPGIPTSGTWTP</sequence>
<feature type="region of interest" description="Disordered" evidence="2">
    <location>
        <begin position="669"/>
        <end position="692"/>
    </location>
</feature>
<evidence type="ECO:0000256" key="1">
    <source>
        <dbReference type="ARBA" id="ARBA00022801"/>
    </source>
</evidence>
<proteinExistence type="predicted"/>
<dbReference type="Proteomes" id="UP000305654">
    <property type="component" value="Unassembled WGS sequence"/>
</dbReference>
<dbReference type="InterPro" id="IPR007312">
    <property type="entry name" value="Phosphoesterase"/>
</dbReference>
<dbReference type="Pfam" id="PF04185">
    <property type="entry name" value="Phosphoesterase"/>
    <property type="match status" value="1"/>
</dbReference>